<dbReference type="Proteomes" id="UP001271007">
    <property type="component" value="Unassembled WGS sequence"/>
</dbReference>
<reference evidence="2" key="1">
    <citation type="submission" date="2023-04" db="EMBL/GenBank/DDBJ databases">
        <title>Black Yeasts Isolated from many extreme environments.</title>
        <authorList>
            <person name="Coleine C."/>
            <person name="Stajich J.E."/>
            <person name="Selbmann L."/>
        </authorList>
    </citation>
    <scope>NUCLEOTIDE SEQUENCE</scope>
    <source>
        <strain evidence="2">CCFEE 5312</strain>
    </source>
</reference>
<name>A0AAJ0DGX0_9PEZI</name>
<keyword evidence="3" id="KW-1185">Reference proteome</keyword>
<protein>
    <submittedName>
        <fullName evidence="2">Uncharacterized protein</fullName>
    </submittedName>
</protein>
<evidence type="ECO:0000256" key="1">
    <source>
        <dbReference type="SAM" id="MobiDB-lite"/>
    </source>
</evidence>
<gene>
    <name evidence="2" type="ORF">LTR09_005165</name>
</gene>
<proteinExistence type="predicted"/>
<feature type="compositionally biased region" description="Polar residues" evidence="1">
    <location>
        <begin position="51"/>
        <end position="65"/>
    </location>
</feature>
<evidence type="ECO:0000313" key="3">
    <source>
        <dbReference type="Proteomes" id="UP001271007"/>
    </source>
</evidence>
<feature type="compositionally biased region" description="Low complexity" evidence="1">
    <location>
        <begin position="78"/>
        <end position="97"/>
    </location>
</feature>
<dbReference type="EMBL" id="JAWDJX010000014">
    <property type="protein sequence ID" value="KAK3053885.1"/>
    <property type="molecule type" value="Genomic_DNA"/>
</dbReference>
<accession>A0AAJ0DGX0</accession>
<sequence>MSSIPKASISASWSISGIMLMISQELGQRKRCQWVSVLVSYVDQRIADSKQYGSNNGEVTRTRATATVPMAGNGNGSGNSNKQGNGNNIGNINVSPF</sequence>
<evidence type="ECO:0000313" key="2">
    <source>
        <dbReference type="EMBL" id="KAK3053885.1"/>
    </source>
</evidence>
<comment type="caution">
    <text evidence="2">The sequence shown here is derived from an EMBL/GenBank/DDBJ whole genome shotgun (WGS) entry which is preliminary data.</text>
</comment>
<dbReference type="AlphaFoldDB" id="A0AAJ0DGX0"/>
<feature type="region of interest" description="Disordered" evidence="1">
    <location>
        <begin position="51"/>
        <end position="97"/>
    </location>
</feature>
<organism evidence="2 3">
    <name type="scientific">Extremus antarcticus</name>
    <dbReference type="NCBI Taxonomy" id="702011"/>
    <lineage>
        <taxon>Eukaryota</taxon>
        <taxon>Fungi</taxon>
        <taxon>Dikarya</taxon>
        <taxon>Ascomycota</taxon>
        <taxon>Pezizomycotina</taxon>
        <taxon>Dothideomycetes</taxon>
        <taxon>Dothideomycetidae</taxon>
        <taxon>Mycosphaerellales</taxon>
        <taxon>Extremaceae</taxon>
        <taxon>Extremus</taxon>
    </lineage>
</organism>